<dbReference type="AlphaFoldDB" id="A0AAC8XKE5"/>
<dbReference type="EMBL" id="CP013928">
    <property type="protein sequence ID" value="AMJ79010.1"/>
    <property type="molecule type" value="Genomic_DNA"/>
</dbReference>
<reference evidence="1 2" key="1">
    <citation type="submission" date="2015-12" db="EMBL/GenBank/DDBJ databases">
        <title>Intraspecies pangenome expansion in the marine bacterium Alteromonas.</title>
        <authorList>
            <person name="Lopez-Perez M."/>
            <person name="Rodriguez-Valera F."/>
        </authorList>
    </citation>
    <scope>NUCLEOTIDE SEQUENCE [LARGE SCALE GENOMIC DNA]</scope>
    <source>
        <strain evidence="1 2">UM8</strain>
    </source>
</reference>
<gene>
    <name evidence="1" type="ORF">AV942_12255</name>
</gene>
<name>A0AAC8XKE5_9ALTE</name>
<proteinExistence type="predicted"/>
<accession>A0AAC8XKE5</accession>
<organism evidence="1 2">
    <name type="scientific">Alteromonas mediterranea</name>
    <dbReference type="NCBI Taxonomy" id="314275"/>
    <lineage>
        <taxon>Bacteria</taxon>
        <taxon>Pseudomonadati</taxon>
        <taxon>Pseudomonadota</taxon>
        <taxon>Gammaproteobacteria</taxon>
        <taxon>Alteromonadales</taxon>
        <taxon>Alteromonadaceae</taxon>
        <taxon>Alteromonas/Salinimonas group</taxon>
        <taxon>Alteromonas</taxon>
    </lineage>
</organism>
<dbReference type="Proteomes" id="UP000061468">
    <property type="component" value="Chromosome"/>
</dbReference>
<protein>
    <submittedName>
        <fullName evidence="1">Uncharacterized protein</fullName>
    </submittedName>
</protein>
<sequence>MLMAFQKELEVHPQVELVKELVKSTFKYQQFSCAILVCKNPKLISLLCCEFAKTKLSSPYPPGTNLYYPIDGTNKYSKVKIQEITEIGGDIWYKFALRRGNNPICEQFNRLDDFDNKAKLARDQEDTDWIDRNNVAVNNIQTHSGTFFPSIISQFRGFEEVIHEEVDGSTLKNLLGINCLVDLKSAIRFTSENKVDLEHDKNRVWINTVPDRIDNNNIVLLSTAHSRFVEFKSEIESLFIRTESAEALQFDELPQNLKSIVEITSGTNPLSIWRVR</sequence>
<evidence type="ECO:0000313" key="1">
    <source>
        <dbReference type="EMBL" id="AMJ79010.1"/>
    </source>
</evidence>
<evidence type="ECO:0000313" key="2">
    <source>
        <dbReference type="Proteomes" id="UP000061468"/>
    </source>
</evidence>